<dbReference type="EC" id="2.3.2.31" evidence="3"/>
<reference evidence="15 16" key="1">
    <citation type="journal article" date="2012" name="Proc. Natl. Acad. Sci. U.S.A.">
        <title>Comparative genomics of Ceriporiopsis subvermispora and Phanerochaete chrysosporium provide insight into selective ligninolysis.</title>
        <authorList>
            <person name="Fernandez-Fueyo E."/>
            <person name="Ruiz-Duenas F.J."/>
            <person name="Ferreira P."/>
            <person name="Floudas D."/>
            <person name="Hibbett D.S."/>
            <person name="Canessa P."/>
            <person name="Larrondo L.F."/>
            <person name="James T.Y."/>
            <person name="Seelenfreund D."/>
            <person name="Lobos S."/>
            <person name="Polanco R."/>
            <person name="Tello M."/>
            <person name="Honda Y."/>
            <person name="Watanabe T."/>
            <person name="Watanabe T."/>
            <person name="Ryu J.S."/>
            <person name="Kubicek C.P."/>
            <person name="Schmoll M."/>
            <person name="Gaskell J."/>
            <person name="Hammel K.E."/>
            <person name="St John F.J."/>
            <person name="Vanden Wymelenberg A."/>
            <person name="Sabat G."/>
            <person name="Splinter BonDurant S."/>
            <person name="Syed K."/>
            <person name="Yadav J.S."/>
            <person name="Doddapaneni H."/>
            <person name="Subramanian V."/>
            <person name="Lavin J.L."/>
            <person name="Oguiza J.A."/>
            <person name="Perez G."/>
            <person name="Pisabarro A.G."/>
            <person name="Ramirez L."/>
            <person name="Santoyo F."/>
            <person name="Master E."/>
            <person name="Coutinho P.M."/>
            <person name="Henrissat B."/>
            <person name="Lombard V."/>
            <person name="Magnuson J.K."/>
            <person name="Kuees U."/>
            <person name="Hori C."/>
            <person name="Igarashi K."/>
            <person name="Samejima M."/>
            <person name="Held B.W."/>
            <person name="Barry K.W."/>
            <person name="LaButti K.M."/>
            <person name="Lapidus A."/>
            <person name="Lindquist E.A."/>
            <person name="Lucas S.M."/>
            <person name="Riley R."/>
            <person name="Salamov A.A."/>
            <person name="Hoffmeister D."/>
            <person name="Schwenk D."/>
            <person name="Hadar Y."/>
            <person name="Yarden O."/>
            <person name="de Vries R.P."/>
            <person name="Wiebenga A."/>
            <person name="Stenlid J."/>
            <person name="Eastwood D."/>
            <person name="Grigoriev I.V."/>
            <person name="Berka R.M."/>
            <person name="Blanchette R.A."/>
            <person name="Kersten P."/>
            <person name="Martinez A.T."/>
            <person name="Vicuna R."/>
            <person name="Cullen D."/>
        </authorList>
    </citation>
    <scope>NUCLEOTIDE SEQUENCE [LARGE SCALE GENOMIC DNA]</scope>
    <source>
        <strain evidence="15 16">B</strain>
    </source>
</reference>
<dbReference type="PROSITE" id="PS51873">
    <property type="entry name" value="TRIAD"/>
    <property type="match status" value="2"/>
</dbReference>
<dbReference type="InterPro" id="IPR044066">
    <property type="entry name" value="TRIAD_supradom"/>
</dbReference>
<evidence type="ECO:0000256" key="8">
    <source>
        <dbReference type="ARBA" id="ARBA00022786"/>
    </source>
</evidence>
<keyword evidence="5" id="KW-0479">Metal-binding</keyword>
<protein>
    <recommendedName>
        <fullName evidence="3">RBR-type E3 ubiquitin transferase</fullName>
        <ecNumber evidence="3">2.3.2.31</ecNumber>
    </recommendedName>
</protein>
<evidence type="ECO:0000256" key="11">
    <source>
        <dbReference type="SAM" id="Coils"/>
    </source>
</evidence>
<dbReference type="CDD" id="cd22584">
    <property type="entry name" value="Rcat_RBR_unk"/>
    <property type="match status" value="2"/>
</dbReference>
<dbReference type="InterPro" id="IPR017907">
    <property type="entry name" value="Znf_RING_CS"/>
</dbReference>
<dbReference type="GO" id="GO:0016567">
    <property type="term" value="P:protein ubiquitination"/>
    <property type="evidence" value="ECO:0007669"/>
    <property type="project" value="InterPro"/>
</dbReference>
<dbReference type="STRING" id="914234.M2RQY2"/>
<feature type="domain" description="RING-type" evidence="13">
    <location>
        <begin position="994"/>
        <end position="1041"/>
    </location>
</feature>
<sequence>MHSFEDTQRPVVPYGREETIAHDVAEGRLEEYVVSHQGRSQYNGAAGGASACGLAALNCARVILGGELAGLQKDQLEVLRPCLSWSSFAHLEVEEIHQAPLFNQSLQLVRSEYGRSELDGFEELLGHLLSESQKVQRSACAVITRPPEILAVLHLGSSAPSTFVVFDSHPRPHKHPAGAAFIFFNSSKRTAAYLAKLLRYDAHLLMDKSMQWQAQLLAHYSGHIFVSSQMTDPSTGLTELALQSSIEILNLKAKLLEIESRDKDLKAENAQLTDEVSKLRGEVADLRDLGQRQRAWTNERVRPYHSYATAVSTVANSYTLSRPALVGDLSSTNLHSSGSRQQPSTSKTKGKQREQPPFSPTPSEMARHRDAELALMMQREYDGETARLSAQFSWLKTEVPEGFDCGICFEKYRKDAIATVPGCEHAFCRECLRQFVTTTVEQRRYPIACPICIAGREKADTGVIDGILVQDLGLTEEKYAIFIEMQLAKFSVIVHCRRCQNSTFVDKPEYEAHQIITCPLRQCGYTWCKACSQAIEIGGPQHSCDGSSELKHLMDQRGWKHCPGCQTPAEKIDGCNHMTCMAPGCNTLYIAIVNVTGQLHGRLEKLSDDVLAASEALKTWGSSEGDDLSDILSASALLYRQYACALTTFASHIAAVRQHMKAVRDKEEALDDLRRRQTQLTAKAESAHKASLKMKPNNSNWHAQVDLLTKLRAEIRALDAVIVAEKASLDDFKRISAKEWIGLKFTGMLECSLKGVIAGEVGKLVIQEVPIESTEPGLPRAIYSGYAQTEYLVSEAQRRINQVAFSPDPIPDLSHLDSRLPFANDQPDASTSLEATSLSDITEFGAYMLSHDAYDRSKKQNDSQSATFLAQVAHHRPNPTPGTSFGGRRARPLTPMSLVERSRTTFMSTIDEATESHRSPEFPLASTSKAGVEFVSGGVGQAGQKGKGIDDDAPPMYTPVYLMTPAVPQDARGNHGGRQLLEGDNTEGLPEFSCGICFDEHSLEEIATVPGCKHAFCRDCLRSFVVETVERRHYPISCPLCMTDTNSPEGGVIDESLMQQLGVTERQYAIFTEMQLSKYSIIVHCRRCQNSAFADKFEYDESEIITCPMWCGYKWCRSCSREVDNEGPIHSCDGSAEFTHLMSRRGWKHCPGCQTPAEKTEGCNHMTCMVPGCNTHYCYLCGERIICSVIRSDINEAVNTHYARCRLFEDTPGDRE</sequence>
<evidence type="ECO:0000256" key="4">
    <source>
        <dbReference type="ARBA" id="ARBA00022679"/>
    </source>
</evidence>
<feature type="domain" description="RING-type" evidence="14">
    <location>
        <begin position="401"/>
        <end position="609"/>
    </location>
</feature>
<evidence type="ECO:0000256" key="10">
    <source>
        <dbReference type="PROSITE-ProRule" id="PRU00175"/>
    </source>
</evidence>
<comment type="catalytic activity">
    <reaction evidence="1">
        <text>[E2 ubiquitin-conjugating enzyme]-S-ubiquitinyl-L-cysteine + [acceptor protein]-L-lysine = [E2 ubiquitin-conjugating enzyme]-L-cysteine + [acceptor protein]-N(6)-ubiquitinyl-L-lysine.</text>
        <dbReference type="EC" id="2.3.2.31"/>
    </reaction>
</comment>
<keyword evidence="7 10" id="KW-0863">Zinc-finger</keyword>
<dbReference type="Proteomes" id="UP000016930">
    <property type="component" value="Unassembled WGS sequence"/>
</dbReference>
<feature type="domain" description="RING-type" evidence="13">
    <location>
        <begin position="405"/>
        <end position="452"/>
    </location>
</feature>
<evidence type="ECO:0000256" key="12">
    <source>
        <dbReference type="SAM" id="MobiDB-lite"/>
    </source>
</evidence>
<keyword evidence="11" id="KW-0175">Coiled coil</keyword>
<keyword evidence="4" id="KW-0808">Transferase</keyword>
<evidence type="ECO:0000256" key="3">
    <source>
        <dbReference type="ARBA" id="ARBA00012251"/>
    </source>
</evidence>
<dbReference type="Pfam" id="PF22605">
    <property type="entry name" value="IBR_2"/>
    <property type="match status" value="1"/>
</dbReference>
<dbReference type="SMART" id="SM00184">
    <property type="entry name" value="RING"/>
    <property type="match status" value="4"/>
</dbReference>
<dbReference type="InterPro" id="IPR054694">
    <property type="entry name" value="Parkin-like_IBR"/>
</dbReference>
<dbReference type="InterPro" id="IPR031127">
    <property type="entry name" value="E3_UB_ligase_RBR"/>
</dbReference>
<feature type="domain" description="RING-type" evidence="14">
    <location>
        <begin position="990"/>
        <end position="1214"/>
    </location>
</feature>
<keyword evidence="8" id="KW-0833">Ubl conjugation pathway</keyword>
<dbReference type="SUPFAM" id="SSF57850">
    <property type="entry name" value="RING/U-box"/>
    <property type="match status" value="4"/>
</dbReference>
<evidence type="ECO:0000259" key="13">
    <source>
        <dbReference type="PROSITE" id="PS50089"/>
    </source>
</evidence>
<dbReference type="Pfam" id="PF13445">
    <property type="entry name" value="zf-RING_UBOX"/>
    <property type="match status" value="1"/>
</dbReference>
<name>M2RQY2_CERS8</name>
<evidence type="ECO:0000313" key="15">
    <source>
        <dbReference type="EMBL" id="EMD40862.1"/>
    </source>
</evidence>
<feature type="coiled-coil region" evidence="11">
    <location>
        <begin position="656"/>
        <end position="690"/>
    </location>
</feature>
<dbReference type="InterPro" id="IPR013083">
    <property type="entry name" value="Znf_RING/FYVE/PHD"/>
</dbReference>
<dbReference type="InterPro" id="IPR028245">
    <property type="entry name" value="PIL1/LSP1"/>
</dbReference>
<keyword evidence="16" id="KW-1185">Reference proteome</keyword>
<dbReference type="PANTHER" id="PTHR11685">
    <property type="entry name" value="RBR FAMILY RING FINGER AND IBR DOMAIN-CONTAINING"/>
    <property type="match status" value="1"/>
</dbReference>
<dbReference type="PROSITE" id="PS50089">
    <property type="entry name" value="ZF_RING_2"/>
    <property type="match status" value="2"/>
</dbReference>
<evidence type="ECO:0000256" key="5">
    <source>
        <dbReference type="ARBA" id="ARBA00022723"/>
    </source>
</evidence>
<evidence type="ECO:0000256" key="2">
    <source>
        <dbReference type="ARBA" id="ARBA00004906"/>
    </source>
</evidence>
<evidence type="ECO:0000256" key="1">
    <source>
        <dbReference type="ARBA" id="ARBA00001798"/>
    </source>
</evidence>
<feature type="region of interest" description="Disordered" evidence="12">
    <location>
        <begin position="329"/>
        <end position="366"/>
    </location>
</feature>
<dbReference type="Pfam" id="PF13639">
    <property type="entry name" value="zf-RING_2"/>
    <property type="match status" value="1"/>
</dbReference>
<evidence type="ECO:0000256" key="7">
    <source>
        <dbReference type="ARBA" id="ARBA00022771"/>
    </source>
</evidence>
<dbReference type="InterPro" id="IPR027370">
    <property type="entry name" value="Znf-RING_euk"/>
</dbReference>
<dbReference type="EMBL" id="KB445792">
    <property type="protein sequence ID" value="EMD40862.1"/>
    <property type="molecule type" value="Genomic_DNA"/>
</dbReference>
<dbReference type="InterPro" id="IPR027267">
    <property type="entry name" value="AH/BAR_dom_sf"/>
</dbReference>
<proteinExistence type="predicted"/>
<dbReference type="OrthoDB" id="1431934at2759"/>
<comment type="pathway">
    <text evidence="2">Protein modification; protein ubiquitination.</text>
</comment>
<feature type="compositionally biased region" description="Polar residues" evidence="12">
    <location>
        <begin position="329"/>
        <end position="347"/>
    </location>
</feature>
<keyword evidence="9" id="KW-0862">Zinc</keyword>
<dbReference type="AlphaFoldDB" id="M2RQY2"/>
<evidence type="ECO:0000256" key="9">
    <source>
        <dbReference type="ARBA" id="ARBA00022833"/>
    </source>
</evidence>
<accession>M2RQY2</accession>
<evidence type="ECO:0000259" key="14">
    <source>
        <dbReference type="PROSITE" id="PS51873"/>
    </source>
</evidence>
<dbReference type="InterPro" id="IPR001841">
    <property type="entry name" value="Znf_RING"/>
</dbReference>
<dbReference type="PROSITE" id="PS00518">
    <property type="entry name" value="ZF_RING_1"/>
    <property type="match status" value="2"/>
</dbReference>
<keyword evidence="6" id="KW-0677">Repeat</keyword>
<dbReference type="Pfam" id="PF13805">
    <property type="entry name" value="Pil1"/>
    <property type="match status" value="1"/>
</dbReference>
<dbReference type="Gene3D" id="1.20.120.1750">
    <property type="match status" value="2"/>
</dbReference>
<dbReference type="Gene3D" id="1.20.1270.60">
    <property type="entry name" value="Arfaptin homology (AH) domain/BAR domain"/>
    <property type="match status" value="1"/>
</dbReference>
<evidence type="ECO:0000313" key="16">
    <source>
        <dbReference type="Proteomes" id="UP000016930"/>
    </source>
</evidence>
<dbReference type="Gene3D" id="3.30.40.10">
    <property type="entry name" value="Zinc/RING finger domain, C3HC4 (zinc finger)"/>
    <property type="match status" value="2"/>
</dbReference>
<gene>
    <name evidence="15" type="ORF">CERSUDRAFT_71120</name>
</gene>
<evidence type="ECO:0000256" key="6">
    <source>
        <dbReference type="ARBA" id="ARBA00022737"/>
    </source>
</evidence>
<feature type="coiled-coil region" evidence="11">
    <location>
        <begin position="248"/>
        <end position="289"/>
    </location>
</feature>
<organism evidence="15 16">
    <name type="scientific">Ceriporiopsis subvermispora (strain B)</name>
    <name type="common">White-rot fungus</name>
    <name type="synonym">Gelatoporia subvermispora</name>
    <dbReference type="NCBI Taxonomy" id="914234"/>
    <lineage>
        <taxon>Eukaryota</taxon>
        <taxon>Fungi</taxon>
        <taxon>Dikarya</taxon>
        <taxon>Basidiomycota</taxon>
        <taxon>Agaricomycotina</taxon>
        <taxon>Agaricomycetes</taxon>
        <taxon>Polyporales</taxon>
        <taxon>Gelatoporiaceae</taxon>
        <taxon>Gelatoporia</taxon>
    </lineage>
</organism>
<dbReference type="GO" id="GO:0061630">
    <property type="term" value="F:ubiquitin protein ligase activity"/>
    <property type="evidence" value="ECO:0007669"/>
    <property type="project" value="UniProtKB-EC"/>
</dbReference>
<dbReference type="GO" id="GO:0008270">
    <property type="term" value="F:zinc ion binding"/>
    <property type="evidence" value="ECO:0007669"/>
    <property type="project" value="UniProtKB-KW"/>
</dbReference>
<dbReference type="HOGENOM" id="CLU_251474_0_0_1"/>